<organism evidence="1 2">
    <name type="scientific">Halonotius terrestris</name>
    <dbReference type="NCBI Taxonomy" id="2487750"/>
    <lineage>
        <taxon>Archaea</taxon>
        <taxon>Methanobacteriati</taxon>
        <taxon>Methanobacteriota</taxon>
        <taxon>Stenosarchaea group</taxon>
        <taxon>Halobacteria</taxon>
        <taxon>Halobacteriales</taxon>
        <taxon>Haloferacaceae</taxon>
        <taxon>Halonotius</taxon>
    </lineage>
</organism>
<dbReference type="PANTHER" id="PTHR33639:SF2">
    <property type="entry name" value="DUF393 DOMAIN-CONTAINING PROTEIN"/>
    <property type="match status" value="1"/>
</dbReference>
<keyword evidence="2" id="KW-1185">Reference proteome</keyword>
<accession>A0A8J8PCM5</accession>
<dbReference type="AlphaFoldDB" id="A0A8J8PCM5"/>
<dbReference type="GO" id="GO:0015035">
    <property type="term" value="F:protein-disulfide reductase activity"/>
    <property type="evidence" value="ECO:0007669"/>
    <property type="project" value="InterPro"/>
</dbReference>
<dbReference type="PANTHER" id="PTHR33639">
    <property type="entry name" value="THIOL-DISULFIDE OXIDOREDUCTASE DCC"/>
    <property type="match status" value="1"/>
</dbReference>
<gene>
    <name evidence="1" type="ORF">EGH24_08170</name>
</gene>
<dbReference type="Proteomes" id="UP000705823">
    <property type="component" value="Unassembled WGS sequence"/>
</dbReference>
<dbReference type="InterPro" id="IPR052927">
    <property type="entry name" value="DCC_oxidoreductase"/>
</dbReference>
<name>A0A8J8PCM5_9EURY</name>
<dbReference type="OrthoDB" id="340558at2157"/>
<reference evidence="1" key="1">
    <citation type="submission" date="2019-02" db="EMBL/GenBank/DDBJ databases">
        <title>Halonotius sp. a new haloarchaeum isolated from saline soil.</title>
        <authorList>
            <person name="Duran-Viseras A."/>
            <person name="Sanchez-Porro C."/>
            <person name="Ventosa A."/>
        </authorList>
    </citation>
    <scope>NUCLEOTIDE SEQUENCE</scope>
    <source>
        <strain evidence="1">F15B</strain>
    </source>
</reference>
<protein>
    <submittedName>
        <fullName evidence="1">Thiol-disulfide oxidoreductase DCC family protein</fullName>
    </submittedName>
</protein>
<dbReference type="InterPro" id="IPR007263">
    <property type="entry name" value="DCC1-like"/>
</dbReference>
<dbReference type="Pfam" id="PF04134">
    <property type="entry name" value="DCC1-like"/>
    <property type="match status" value="1"/>
</dbReference>
<comment type="caution">
    <text evidence="1">The sequence shown here is derived from an EMBL/GenBank/DDBJ whole genome shotgun (WGS) entry which is preliminary data.</text>
</comment>
<proteinExistence type="predicted"/>
<sequence length="161" mass="17912">MCAPSQLSDRLVTDSIADAEAAADPLADLGDQPVLLFDGVCNLCNGLIQWLIPRDPDGKLKFAPLQSEIGTAIQERHGLDPDDLDSVLLVEGPKLYTKSTAAIRVAEILGWPYILLRAGRPLPRALRDRIYDFVADNRYDWFGKKDQCMVPDEDVSDRFIE</sequence>
<evidence type="ECO:0000313" key="2">
    <source>
        <dbReference type="Proteomes" id="UP000705823"/>
    </source>
</evidence>
<dbReference type="EMBL" id="RKLU01000003">
    <property type="protein sequence ID" value="TQQ81104.1"/>
    <property type="molecule type" value="Genomic_DNA"/>
</dbReference>
<evidence type="ECO:0000313" key="1">
    <source>
        <dbReference type="EMBL" id="TQQ81104.1"/>
    </source>
</evidence>